<dbReference type="Pfam" id="PF00155">
    <property type="entry name" value="Aminotran_1_2"/>
    <property type="match status" value="1"/>
</dbReference>
<dbReference type="NCBIfam" id="TIGR01141">
    <property type="entry name" value="hisC"/>
    <property type="match status" value="1"/>
</dbReference>
<dbReference type="Gene3D" id="3.40.640.10">
    <property type="entry name" value="Type I PLP-dependent aspartate aminotransferase-like (Major domain)"/>
    <property type="match status" value="1"/>
</dbReference>
<dbReference type="PROSITE" id="PS00599">
    <property type="entry name" value="AA_TRANSFER_CLASS_2"/>
    <property type="match status" value="1"/>
</dbReference>
<protein>
    <recommendedName>
        <fullName evidence="11">Histidinol-phosphate aminotransferase</fullName>
        <ecNumber evidence="11">2.6.1.9</ecNumber>
    </recommendedName>
    <alternativeName>
        <fullName evidence="11">Imidazole acetol-phosphate transaminase</fullName>
    </alternativeName>
</protein>
<keyword evidence="14" id="KW-1185">Reference proteome</keyword>
<proteinExistence type="inferred from homology"/>
<dbReference type="Proteomes" id="UP000663207">
    <property type="component" value="Chromosome"/>
</dbReference>
<keyword evidence="8 11" id="KW-0663">Pyridoxal phosphate</keyword>
<evidence type="ECO:0000256" key="7">
    <source>
        <dbReference type="ARBA" id="ARBA00022679"/>
    </source>
</evidence>
<evidence type="ECO:0000256" key="4">
    <source>
        <dbReference type="ARBA" id="ARBA00011738"/>
    </source>
</evidence>
<dbReference type="InterPro" id="IPR015421">
    <property type="entry name" value="PyrdxlP-dep_Trfase_major"/>
</dbReference>
<evidence type="ECO:0000256" key="2">
    <source>
        <dbReference type="ARBA" id="ARBA00005011"/>
    </source>
</evidence>
<dbReference type="CDD" id="cd00609">
    <property type="entry name" value="AAT_like"/>
    <property type="match status" value="1"/>
</dbReference>
<name>A0ABX7R4H5_9GAMM</name>
<evidence type="ECO:0000256" key="3">
    <source>
        <dbReference type="ARBA" id="ARBA00007970"/>
    </source>
</evidence>
<evidence type="ECO:0000256" key="6">
    <source>
        <dbReference type="ARBA" id="ARBA00022605"/>
    </source>
</evidence>
<dbReference type="RefSeq" id="WP_207381765.1">
    <property type="nucleotide sequence ID" value="NZ_CP071502.1"/>
</dbReference>
<evidence type="ECO:0000256" key="10">
    <source>
        <dbReference type="ARBA" id="ARBA00047481"/>
    </source>
</evidence>
<evidence type="ECO:0000256" key="8">
    <source>
        <dbReference type="ARBA" id="ARBA00022898"/>
    </source>
</evidence>
<dbReference type="InterPro" id="IPR005861">
    <property type="entry name" value="HisP_aminotrans"/>
</dbReference>
<sequence length="354" mass="38168">MSNTFFDPRISLAERLARPELLELEPYQSARRIGGQGDIWVNANESPFNASAIDKLNRYPECQPKALLEAYGAYLGVPASNIVCGRGADEAIELLIRSFCTPGKDSIALFGPTYGMYAISAATFNVGVRALALDDNFQLPAQLDGVADAKIIFLCNPNNPTGTVLSSGTIESVLKRFDDRLVVVDEAYAEFADTGSALELLDSYPNLVVLRTLSKAFGLAGARCGFLIAREDVVQMVMRVIAPYPVPVPVSELALATLSDAGIKRMRRDVAELKLQGQRLRDALVAAGAHVPASQGNFVLAFFEQVETVAGALQQGGVVARRYKDPRLKQAIRISFSNSADTDRIIALLNGITG</sequence>
<dbReference type="Gene3D" id="3.90.1150.10">
    <property type="entry name" value="Aspartate Aminotransferase, domain 1"/>
    <property type="match status" value="1"/>
</dbReference>
<keyword evidence="9 11" id="KW-0368">Histidine biosynthesis</keyword>
<evidence type="ECO:0000313" key="14">
    <source>
        <dbReference type="Proteomes" id="UP000663207"/>
    </source>
</evidence>
<gene>
    <name evidence="11" type="primary">hisC</name>
    <name evidence="13" type="ORF">JYB85_08035</name>
</gene>
<dbReference type="EC" id="2.6.1.9" evidence="11"/>
<keyword evidence="7 11" id="KW-0808">Transferase</keyword>
<evidence type="ECO:0000313" key="13">
    <source>
        <dbReference type="EMBL" id="QSX38742.1"/>
    </source>
</evidence>
<dbReference type="HAMAP" id="MF_01023">
    <property type="entry name" value="HisC_aminotrans_2"/>
    <property type="match status" value="1"/>
</dbReference>
<dbReference type="PANTHER" id="PTHR42885:SF2">
    <property type="entry name" value="HISTIDINOL-PHOSPHATE AMINOTRANSFERASE"/>
    <property type="match status" value="1"/>
</dbReference>
<feature type="modified residue" description="N6-(pyridoxal phosphate)lysine" evidence="11">
    <location>
        <position position="215"/>
    </location>
</feature>
<organism evidence="13 14">
    <name type="scientific">Shewanella sedimentimangrovi</name>
    <dbReference type="NCBI Taxonomy" id="2814293"/>
    <lineage>
        <taxon>Bacteria</taxon>
        <taxon>Pseudomonadati</taxon>
        <taxon>Pseudomonadota</taxon>
        <taxon>Gammaproteobacteria</taxon>
        <taxon>Alteromonadales</taxon>
        <taxon>Shewanellaceae</taxon>
        <taxon>Shewanella</taxon>
    </lineage>
</organism>
<dbReference type="SUPFAM" id="SSF53383">
    <property type="entry name" value="PLP-dependent transferases"/>
    <property type="match status" value="1"/>
</dbReference>
<evidence type="ECO:0000256" key="1">
    <source>
        <dbReference type="ARBA" id="ARBA00001933"/>
    </source>
</evidence>
<evidence type="ECO:0000256" key="9">
    <source>
        <dbReference type="ARBA" id="ARBA00023102"/>
    </source>
</evidence>
<comment type="subunit">
    <text evidence="4 11">Homodimer.</text>
</comment>
<comment type="pathway">
    <text evidence="2 11">Amino-acid biosynthesis; L-histidine biosynthesis; L-histidine from 5-phospho-alpha-D-ribose 1-diphosphate: step 7/9.</text>
</comment>
<comment type="cofactor">
    <cofactor evidence="1 11">
        <name>pyridoxal 5'-phosphate</name>
        <dbReference type="ChEBI" id="CHEBI:597326"/>
    </cofactor>
</comment>
<dbReference type="InterPro" id="IPR015424">
    <property type="entry name" value="PyrdxlP-dep_Trfase"/>
</dbReference>
<comment type="similarity">
    <text evidence="3 11">Belongs to the class-II pyridoxal-phosphate-dependent aminotransferase family. Histidinol-phosphate aminotransferase subfamily.</text>
</comment>
<dbReference type="PANTHER" id="PTHR42885">
    <property type="entry name" value="HISTIDINOL-PHOSPHATE AMINOTRANSFERASE-RELATED"/>
    <property type="match status" value="1"/>
</dbReference>
<keyword evidence="5 11" id="KW-0032">Aminotransferase</keyword>
<dbReference type="GO" id="GO:0004400">
    <property type="term" value="F:histidinol-phosphate transaminase activity"/>
    <property type="evidence" value="ECO:0007669"/>
    <property type="project" value="UniProtKB-EC"/>
</dbReference>
<comment type="catalytic activity">
    <reaction evidence="10 11">
        <text>L-histidinol phosphate + 2-oxoglutarate = 3-(imidazol-4-yl)-2-oxopropyl phosphate + L-glutamate</text>
        <dbReference type="Rhea" id="RHEA:23744"/>
        <dbReference type="ChEBI" id="CHEBI:16810"/>
        <dbReference type="ChEBI" id="CHEBI:29985"/>
        <dbReference type="ChEBI" id="CHEBI:57766"/>
        <dbReference type="ChEBI" id="CHEBI:57980"/>
        <dbReference type="EC" id="2.6.1.9"/>
    </reaction>
</comment>
<evidence type="ECO:0000256" key="5">
    <source>
        <dbReference type="ARBA" id="ARBA00022576"/>
    </source>
</evidence>
<dbReference type="InterPro" id="IPR015422">
    <property type="entry name" value="PyrdxlP-dep_Trfase_small"/>
</dbReference>
<reference evidence="13 14" key="1">
    <citation type="submission" date="2021-03" db="EMBL/GenBank/DDBJ databases">
        <title>Novel species identification of genus Shewanella.</title>
        <authorList>
            <person name="Liu G."/>
            <person name="Zhang Q."/>
        </authorList>
    </citation>
    <scope>NUCLEOTIDE SEQUENCE [LARGE SCALE GENOMIC DNA]</scope>
    <source>
        <strain evidence="13 14">FJAT-52962</strain>
    </source>
</reference>
<dbReference type="EMBL" id="CP071502">
    <property type="protein sequence ID" value="QSX38742.1"/>
    <property type="molecule type" value="Genomic_DNA"/>
</dbReference>
<keyword evidence="6 11" id="KW-0028">Amino-acid biosynthesis</keyword>
<accession>A0ABX7R4H5</accession>
<dbReference type="InterPro" id="IPR004839">
    <property type="entry name" value="Aminotransferase_I/II_large"/>
</dbReference>
<evidence type="ECO:0000256" key="11">
    <source>
        <dbReference type="HAMAP-Rule" id="MF_01023"/>
    </source>
</evidence>
<feature type="domain" description="Aminotransferase class I/classII large" evidence="12">
    <location>
        <begin position="42"/>
        <end position="346"/>
    </location>
</feature>
<dbReference type="InterPro" id="IPR001917">
    <property type="entry name" value="Aminotrans_II_pyridoxalP_BS"/>
</dbReference>
<evidence type="ECO:0000259" key="12">
    <source>
        <dbReference type="Pfam" id="PF00155"/>
    </source>
</evidence>